<name>A0A0G3GQE8_9CORY</name>
<evidence type="ECO:0000313" key="7">
    <source>
        <dbReference type="Proteomes" id="UP000035368"/>
    </source>
</evidence>
<feature type="binding site" evidence="2">
    <location>
        <position position="53"/>
    </location>
    <ligand>
        <name>CoA</name>
        <dbReference type="ChEBI" id="CHEBI:57287"/>
    </ligand>
</feature>
<dbReference type="SUPFAM" id="SSF56214">
    <property type="entry name" value="4'-phosphopantetheinyl transferase"/>
    <property type="match status" value="1"/>
</dbReference>
<dbReference type="PATRIC" id="fig|1050174.4.peg.1530"/>
<feature type="binding site" evidence="3">
    <location>
        <position position="112"/>
    </location>
    <ligand>
        <name>Mg(2+)</name>
        <dbReference type="ChEBI" id="CHEBI:18420"/>
    </ligand>
</feature>
<reference evidence="6 7" key="1">
    <citation type="submission" date="2015-05" db="EMBL/GenBank/DDBJ databases">
        <title>Complete genome sequence of Corynebacterium epidermidicanis DSM 45586, isolated from the skin of a dog suffering from pruritus.</title>
        <authorList>
            <person name="Ruckert C."/>
            <person name="Albersmeier A."/>
            <person name="Winkler A."/>
            <person name="Tauch A."/>
        </authorList>
    </citation>
    <scope>NUCLEOTIDE SEQUENCE [LARGE SCALE GENOMIC DNA]</scope>
    <source>
        <strain evidence="6 7">DSM 45586</strain>
    </source>
</reference>
<feature type="binding site" evidence="2">
    <location>
        <position position="160"/>
    </location>
    <ligand>
        <name>CoA</name>
        <dbReference type="ChEBI" id="CHEBI:57287"/>
    </ligand>
</feature>
<feature type="binding site" evidence="2">
    <location>
        <position position="170"/>
    </location>
    <ligand>
        <name>CoA</name>
        <dbReference type="ChEBI" id="CHEBI:57287"/>
    </ligand>
</feature>
<dbReference type="PANTHER" id="PTHR38096">
    <property type="entry name" value="ENTEROBACTIN SYNTHASE COMPONENT D"/>
    <property type="match status" value="1"/>
</dbReference>
<evidence type="ECO:0000256" key="1">
    <source>
        <dbReference type="ARBA" id="ARBA00022679"/>
    </source>
</evidence>
<evidence type="ECO:0000259" key="5">
    <source>
        <dbReference type="Pfam" id="PF17837"/>
    </source>
</evidence>
<feature type="binding site" evidence="3">
    <location>
        <position position="114"/>
    </location>
    <ligand>
        <name>Mg(2+)</name>
        <dbReference type="ChEBI" id="CHEBI:18420"/>
    </ligand>
</feature>
<accession>A0A0G3GQE8</accession>
<dbReference type="KEGG" id="cei:CEPID_07595"/>
<dbReference type="InterPro" id="IPR003542">
    <property type="entry name" value="Enbac_synth_compD-like"/>
</dbReference>
<dbReference type="Pfam" id="PF17837">
    <property type="entry name" value="4PPT_N"/>
    <property type="match status" value="1"/>
</dbReference>
<dbReference type="GO" id="GO:0008897">
    <property type="term" value="F:holo-[acyl-carrier-protein] synthase activity"/>
    <property type="evidence" value="ECO:0007669"/>
    <property type="project" value="InterPro"/>
</dbReference>
<keyword evidence="3" id="KW-0479">Metal-binding</keyword>
<feature type="domain" description="4'-phosphopantetheinyl transferase" evidence="4">
    <location>
        <begin position="109"/>
        <end position="212"/>
    </location>
</feature>
<dbReference type="PANTHER" id="PTHR38096:SF1">
    <property type="entry name" value="ENTEROBACTIN SYNTHASE COMPONENT D"/>
    <property type="match status" value="1"/>
</dbReference>
<feature type="binding site" evidence="2">
    <location>
        <position position="156"/>
    </location>
    <ligand>
        <name>CoA</name>
        <dbReference type="ChEBI" id="CHEBI:57287"/>
    </ligand>
</feature>
<proteinExistence type="predicted"/>
<dbReference type="GO" id="GO:0005886">
    <property type="term" value="C:plasma membrane"/>
    <property type="evidence" value="ECO:0007669"/>
    <property type="project" value="TreeGrafter"/>
</dbReference>
<dbReference type="GO" id="GO:0000287">
    <property type="term" value="F:magnesium ion binding"/>
    <property type="evidence" value="ECO:0007669"/>
    <property type="project" value="InterPro"/>
</dbReference>
<organism evidence="6 7">
    <name type="scientific">Corynebacterium epidermidicanis</name>
    <dbReference type="NCBI Taxonomy" id="1050174"/>
    <lineage>
        <taxon>Bacteria</taxon>
        <taxon>Bacillati</taxon>
        <taxon>Actinomycetota</taxon>
        <taxon>Actinomycetes</taxon>
        <taxon>Mycobacteriales</taxon>
        <taxon>Corynebacteriaceae</taxon>
        <taxon>Corynebacterium</taxon>
    </lineage>
</organism>
<dbReference type="GO" id="GO:0009239">
    <property type="term" value="P:enterobactin biosynthetic process"/>
    <property type="evidence" value="ECO:0007669"/>
    <property type="project" value="InterPro"/>
</dbReference>
<dbReference type="EMBL" id="CP011541">
    <property type="protein sequence ID" value="AKK03369.1"/>
    <property type="molecule type" value="Genomic_DNA"/>
</dbReference>
<feature type="binding site" evidence="2">
    <location>
        <begin position="90"/>
        <end position="91"/>
    </location>
    <ligand>
        <name>CoA</name>
        <dbReference type="ChEBI" id="CHEBI:57287"/>
    </ligand>
</feature>
<evidence type="ECO:0000313" key="6">
    <source>
        <dbReference type="EMBL" id="AKK03369.1"/>
    </source>
</evidence>
<evidence type="ECO:0000256" key="2">
    <source>
        <dbReference type="PIRSR" id="PIRSR603542-1"/>
    </source>
</evidence>
<dbReference type="Pfam" id="PF01648">
    <property type="entry name" value="ACPS"/>
    <property type="match status" value="1"/>
</dbReference>
<comment type="cofactor">
    <cofactor evidence="3">
        <name>Mg(2+)</name>
        <dbReference type="ChEBI" id="CHEBI:18420"/>
    </cofactor>
</comment>
<dbReference type="AlphaFoldDB" id="A0A0G3GQE8"/>
<evidence type="ECO:0000259" key="4">
    <source>
        <dbReference type="Pfam" id="PF01648"/>
    </source>
</evidence>
<protein>
    <submittedName>
        <fullName evidence="6">Phosphopantetheinyl transferase component of siderophore synthetase</fullName>
    </submittedName>
</protein>
<gene>
    <name evidence="6" type="ORF">CEPID_07595</name>
</gene>
<evidence type="ECO:0000256" key="3">
    <source>
        <dbReference type="PIRSR" id="PIRSR603542-2"/>
    </source>
</evidence>
<keyword evidence="1 6" id="KW-0808">Transferase</keyword>
<feature type="binding site" evidence="2">
    <location>
        <position position="112"/>
    </location>
    <ligand>
        <name>CoA</name>
        <dbReference type="ChEBI" id="CHEBI:57287"/>
    </ligand>
</feature>
<dbReference type="InterPro" id="IPR041354">
    <property type="entry name" value="4PPT_N"/>
</dbReference>
<feature type="binding site" evidence="3">
    <location>
        <position position="113"/>
    </location>
    <ligand>
        <name>Mg(2+)</name>
        <dbReference type="ChEBI" id="CHEBI:18420"/>
    </ligand>
</feature>
<dbReference type="RefSeq" id="WP_047240418.1">
    <property type="nucleotide sequence ID" value="NZ_CP011541.1"/>
</dbReference>
<dbReference type="Proteomes" id="UP000035368">
    <property type="component" value="Chromosome"/>
</dbReference>
<feature type="domain" description="4'-phosphopantetheinyl transferase N-terminal" evidence="5">
    <location>
        <begin position="34"/>
        <end position="101"/>
    </location>
</feature>
<keyword evidence="3" id="KW-0460">Magnesium</keyword>
<keyword evidence="7" id="KW-1185">Reference proteome</keyword>
<sequence length="217" mass="23748">MLNSELFPPSAKFSFFTTSSNDDLTNFHALHPLEQALVAHSVPVRKAEFGDARWCAHQALKQLGRDAGQPILRGERGMPLWPASVSGSLTHTDGLRAAVVAPRLLVRSMGLDAEPALPLPGDVLSSVAREGELAQLDRLKGNSVDCADRLLFCAKEATYKAWFPLTHRFLGFDQAEIDLRDDGTFVSYLLVRPTPVPFISGKWQLSDGYIFAATAIT</sequence>
<dbReference type="InterPro" id="IPR037143">
    <property type="entry name" value="4-PPantetheinyl_Trfase_dom_sf"/>
</dbReference>
<feature type="binding site" evidence="2">
    <location>
        <position position="45"/>
    </location>
    <ligand>
        <name>CoA</name>
        <dbReference type="ChEBI" id="CHEBI:57287"/>
    </ligand>
</feature>
<dbReference type="InterPro" id="IPR008278">
    <property type="entry name" value="4-PPantetheinyl_Trfase_dom"/>
</dbReference>
<dbReference type="PRINTS" id="PR01399">
    <property type="entry name" value="ENTSNTHTASED"/>
</dbReference>
<dbReference type="STRING" id="1050174.CEPID_07595"/>
<dbReference type="OrthoDB" id="8210607at2"/>
<dbReference type="GO" id="GO:0009366">
    <property type="term" value="C:enterobactin synthetase complex"/>
    <property type="evidence" value="ECO:0007669"/>
    <property type="project" value="InterPro"/>
</dbReference>